<evidence type="ECO:0000313" key="1">
    <source>
        <dbReference type="EMBL" id="MFD1411568.1"/>
    </source>
</evidence>
<dbReference type="PANTHER" id="PTHR34070:SF1">
    <property type="entry name" value="DNA ALKYLATION REPAIR PROTEIN"/>
    <property type="match status" value="1"/>
</dbReference>
<organism evidence="1 2">
    <name type="scientific">Lapidilactobacillus gannanensis</name>
    <dbReference type="NCBI Taxonomy" id="2486002"/>
    <lineage>
        <taxon>Bacteria</taxon>
        <taxon>Bacillati</taxon>
        <taxon>Bacillota</taxon>
        <taxon>Bacilli</taxon>
        <taxon>Lactobacillales</taxon>
        <taxon>Lactobacillaceae</taxon>
        <taxon>Lapidilactobacillus</taxon>
    </lineage>
</organism>
<protein>
    <submittedName>
        <fullName evidence="1">DNA alkylation repair protein</fullName>
    </submittedName>
</protein>
<evidence type="ECO:0000313" key="2">
    <source>
        <dbReference type="Proteomes" id="UP001597191"/>
    </source>
</evidence>
<dbReference type="Pfam" id="PF08713">
    <property type="entry name" value="DNA_alkylation"/>
    <property type="match status" value="1"/>
</dbReference>
<gene>
    <name evidence="1" type="ORF">ACFQ4R_08230</name>
</gene>
<proteinExistence type="predicted"/>
<dbReference type="InterPro" id="IPR016024">
    <property type="entry name" value="ARM-type_fold"/>
</dbReference>
<dbReference type="PANTHER" id="PTHR34070">
    <property type="entry name" value="ARMADILLO-TYPE FOLD"/>
    <property type="match status" value="1"/>
</dbReference>
<dbReference type="Proteomes" id="UP001597191">
    <property type="component" value="Unassembled WGS sequence"/>
</dbReference>
<dbReference type="EMBL" id="JBHTOH010000081">
    <property type="protein sequence ID" value="MFD1411568.1"/>
    <property type="molecule type" value="Genomic_DNA"/>
</dbReference>
<name>A0ABW4BP22_9LACO</name>
<keyword evidence="2" id="KW-1185">Reference proteome</keyword>
<dbReference type="Gene3D" id="1.20.1660.10">
    <property type="entry name" value="Hypothetical protein (EF3068)"/>
    <property type="match status" value="1"/>
</dbReference>
<dbReference type="RefSeq" id="WP_125650743.1">
    <property type="nucleotide sequence ID" value="NZ_JBHTOH010000081.1"/>
</dbReference>
<reference evidence="2" key="1">
    <citation type="journal article" date="2019" name="Int. J. Syst. Evol. Microbiol.">
        <title>The Global Catalogue of Microorganisms (GCM) 10K type strain sequencing project: providing services to taxonomists for standard genome sequencing and annotation.</title>
        <authorList>
            <consortium name="The Broad Institute Genomics Platform"/>
            <consortium name="The Broad Institute Genome Sequencing Center for Infectious Disease"/>
            <person name="Wu L."/>
            <person name="Ma J."/>
        </authorList>
    </citation>
    <scope>NUCLEOTIDE SEQUENCE [LARGE SCALE GENOMIC DNA]</scope>
    <source>
        <strain evidence="2">CCM 8937</strain>
    </source>
</reference>
<dbReference type="SUPFAM" id="SSF48371">
    <property type="entry name" value="ARM repeat"/>
    <property type="match status" value="1"/>
</dbReference>
<dbReference type="InterPro" id="IPR014825">
    <property type="entry name" value="DNA_alkylation"/>
</dbReference>
<dbReference type="Gene3D" id="1.25.40.290">
    <property type="entry name" value="ARM repeat domains"/>
    <property type="match status" value="1"/>
</dbReference>
<accession>A0ABW4BP22</accession>
<comment type="caution">
    <text evidence="1">The sequence shown here is derived from an EMBL/GenBank/DDBJ whole genome shotgun (WGS) entry which is preliminary data.</text>
</comment>
<dbReference type="CDD" id="cd07064">
    <property type="entry name" value="AlkD_like_1"/>
    <property type="match status" value="1"/>
</dbReference>
<sequence length="225" mass="26619">MTITLEIQNFKLIGDPQQAAKRAAYMKNQFIFLGVPATERNRQSKTLLQASREWQPTDLKAAIVALYQRPAREYQYVTIQLANQNIKCCTWVDLVWLTKFVTIKSWWDSVDAWRKVFSDYLKIHPEQKRAVFQLFQQQPNFWMRRIAITLQLPEKNTVDPTLLTQAIEFDLTTNEFFIQKAIGWALRQYSKTNPDWVKNFIKSHQLSQLAQREGQKYLKQSQSQQ</sequence>